<comment type="caution">
    <text evidence="1">The sequence shown here is derived from an EMBL/GenBank/DDBJ whole genome shotgun (WGS) entry which is preliminary data.</text>
</comment>
<evidence type="ECO:0000313" key="1">
    <source>
        <dbReference type="EMBL" id="GJC84205.1"/>
    </source>
</evidence>
<organism evidence="1 2">
    <name type="scientific">Colletotrichum liriopes</name>
    <dbReference type="NCBI Taxonomy" id="708192"/>
    <lineage>
        <taxon>Eukaryota</taxon>
        <taxon>Fungi</taxon>
        <taxon>Dikarya</taxon>
        <taxon>Ascomycota</taxon>
        <taxon>Pezizomycotina</taxon>
        <taxon>Sordariomycetes</taxon>
        <taxon>Hypocreomycetidae</taxon>
        <taxon>Glomerellales</taxon>
        <taxon>Glomerellaceae</taxon>
        <taxon>Colletotrichum</taxon>
        <taxon>Colletotrichum spaethianum species complex</taxon>
    </lineage>
</organism>
<keyword evidence="2" id="KW-1185">Reference proteome</keyword>
<dbReference type="AlphaFoldDB" id="A0AA37LSX5"/>
<protein>
    <submittedName>
        <fullName evidence="1">Uncharacterized protein</fullName>
    </submittedName>
</protein>
<dbReference type="Proteomes" id="UP001055172">
    <property type="component" value="Unassembled WGS sequence"/>
</dbReference>
<dbReference type="EMBL" id="BPPX01000014">
    <property type="protein sequence ID" value="GJC84205.1"/>
    <property type="molecule type" value="Genomic_DNA"/>
</dbReference>
<gene>
    <name evidence="1" type="ORF">ColLi_07043</name>
</gene>
<evidence type="ECO:0000313" key="2">
    <source>
        <dbReference type="Proteomes" id="UP001055172"/>
    </source>
</evidence>
<accession>A0AA37LSX5</accession>
<reference evidence="1 2" key="1">
    <citation type="submission" date="2021-07" db="EMBL/GenBank/DDBJ databases">
        <title>Genome data of Colletotrichum spaethianum.</title>
        <authorList>
            <person name="Utami Y.D."/>
            <person name="Hiruma K."/>
        </authorList>
    </citation>
    <scope>NUCLEOTIDE SEQUENCE [LARGE SCALE GENOMIC DNA]</scope>
    <source>
        <strain evidence="1 2">MAFF 242679</strain>
    </source>
</reference>
<sequence>MSGNYNDTPIVQQPNAAIEAVNDPNDDSEFDLEEWDANSISSYSLNSSLYAHENSNGRSFHRYRHGRYPMPNDQTEQNREDMKHAMLLELTVSFTTPCTDLSPMQPDAVPPNLKFYIDDAEDDEWLLGDSYDFIHLRSVAPVFRRLDRVLNKAYE</sequence>
<proteinExistence type="predicted"/>
<name>A0AA37LSX5_9PEZI</name>